<evidence type="ECO:0000313" key="1">
    <source>
        <dbReference type="EMBL" id="KAJ4432265.1"/>
    </source>
</evidence>
<keyword evidence="2" id="KW-1185">Reference proteome</keyword>
<dbReference type="Proteomes" id="UP001148838">
    <property type="component" value="Unassembled WGS sequence"/>
</dbReference>
<sequence length="76" mass="8830">MRVARCDARIAQIRTTQEIVSGFSNCESRLGTLRLPSFGSVKKQLRGQRYETLENIRKAVRQCLREDERISTARKF</sequence>
<organism evidence="1 2">
    <name type="scientific">Periplaneta americana</name>
    <name type="common">American cockroach</name>
    <name type="synonym">Blatta americana</name>
    <dbReference type="NCBI Taxonomy" id="6978"/>
    <lineage>
        <taxon>Eukaryota</taxon>
        <taxon>Metazoa</taxon>
        <taxon>Ecdysozoa</taxon>
        <taxon>Arthropoda</taxon>
        <taxon>Hexapoda</taxon>
        <taxon>Insecta</taxon>
        <taxon>Pterygota</taxon>
        <taxon>Neoptera</taxon>
        <taxon>Polyneoptera</taxon>
        <taxon>Dictyoptera</taxon>
        <taxon>Blattodea</taxon>
        <taxon>Blattoidea</taxon>
        <taxon>Blattidae</taxon>
        <taxon>Blattinae</taxon>
        <taxon>Periplaneta</taxon>
    </lineage>
</organism>
<dbReference type="EMBL" id="JAJSOF020000029">
    <property type="protein sequence ID" value="KAJ4432265.1"/>
    <property type="molecule type" value="Genomic_DNA"/>
</dbReference>
<accession>A0ABQ8SDZ8</accession>
<evidence type="ECO:0000313" key="2">
    <source>
        <dbReference type="Proteomes" id="UP001148838"/>
    </source>
</evidence>
<proteinExistence type="predicted"/>
<reference evidence="1 2" key="1">
    <citation type="journal article" date="2022" name="Allergy">
        <title>Genome assembly and annotation of Periplaneta americana reveal a comprehensive cockroach allergen profile.</title>
        <authorList>
            <person name="Wang L."/>
            <person name="Xiong Q."/>
            <person name="Saelim N."/>
            <person name="Wang L."/>
            <person name="Nong W."/>
            <person name="Wan A.T."/>
            <person name="Shi M."/>
            <person name="Liu X."/>
            <person name="Cao Q."/>
            <person name="Hui J.H.L."/>
            <person name="Sookrung N."/>
            <person name="Leung T.F."/>
            <person name="Tungtrongchitr A."/>
            <person name="Tsui S.K.W."/>
        </authorList>
    </citation>
    <scope>NUCLEOTIDE SEQUENCE [LARGE SCALE GENOMIC DNA]</scope>
    <source>
        <strain evidence="1">PWHHKU_190912</strain>
    </source>
</reference>
<comment type="caution">
    <text evidence="1">The sequence shown here is derived from an EMBL/GenBank/DDBJ whole genome shotgun (WGS) entry which is preliminary data.</text>
</comment>
<protein>
    <submittedName>
        <fullName evidence="1">Uncharacterized protein</fullName>
    </submittedName>
</protein>
<name>A0ABQ8SDZ8_PERAM</name>
<gene>
    <name evidence="1" type="ORF">ANN_20882</name>
</gene>